<accession>A0A5N0TC51</accession>
<dbReference type="InterPro" id="IPR012902">
    <property type="entry name" value="N_methyl_site"/>
</dbReference>
<proteinExistence type="predicted"/>
<sequence length="154" mass="15560">MTGHRGFSLVEVLIAITVMSVGLAALARLSLVGIADTGGARAHSQAVGLASEAAELLRFGAAGYDDWNGGGTAPSSCGLGSPCPPASFTRNFAADWALRVADRLPGGLGAVCRDASPGDGDPSDAACDGTGRYVVKVLWRSPAGTPMRHVVVLP</sequence>
<reference evidence="2 3" key="1">
    <citation type="submission" date="2019-09" db="EMBL/GenBank/DDBJ databases">
        <title>Wenzhouxiangella sp. Genome sequencing and assembly.</title>
        <authorList>
            <person name="Zhang R."/>
        </authorList>
    </citation>
    <scope>NUCLEOTIDE SEQUENCE [LARGE SCALE GENOMIC DNA]</scope>
    <source>
        <strain evidence="2 3">W260</strain>
    </source>
</reference>
<protein>
    <submittedName>
        <fullName evidence="2">Prepilin-type N-terminal cleavage/methylation domain-containing protein</fullName>
    </submittedName>
</protein>
<comment type="caution">
    <text evidence="2">The sequence shown here is derived from an EMBL/GenBank/DDBJ whole genome shotgun (WGS) entry which is preliminary data.</text>
</comment>
<evidence type="ECO:0000313" key="3">
    <source>
        <dbReference type="Proteomes" id="UP000325372"/>
    </source>
</evidence>
<dbReference type="PROSITE" id="PS00409">
    <property type="entry name" value="PROKAR_NTER_METHYL"/>
    <property type="match status" value="1"/>
</dbReference>
<dbReference type="RefSeq" id="WP_150863250.1">
    <property type="nucleotide sequence ID" value="NZ_VYXP01000003.1"/>
</dbReference>
<dbReference type="EMBL" id="VYXP01000003">
    <property type="protein sequence ID" value="KAA9132540.1"/>
    <property type="molecule type" value="Genomic_DNA"/>
</dbReference>
<name>A0A5N0TC51_9GAMM</name>
<keyword evidence="1" id="KW-0812">Transmembrane</keyword>
<organism evidence="2 3">
    <name type="scientific">Marinihelvus fidelis</name>
    <dbReference type="NCBI Taxonomy" id="2613842"/>
    <lineage>
        <taxon>Bacteria</taxon>
        <taxon>Pseudomonadati</taxon>
        <taxon>Pseudomonadota</taxon>
        <taxon>Gammaproteobacteria</taxon>
        <taxon>Chromatiales</taxon>
        <taxon>Wenzhouxiangellaceae</taxon>
        <taxon>Marinihelvus</taxon>
    </lineage>
</organism>
<keyword evidence="1" id="KW-1133">Transmembrane helix</keyword>
<dbReference type="Pfam" id="PF07963">
    <property type="entry name" value="N_methyl"/>
    <property type="match status" value="1"/>
</dbReference>
<keyword evidence="1" id="KW-0472">Membrane</keyword>
<dbReference type="Proteomes" id="UP000325372">
    <property type="component" value="Unassembled WGS sequence"/>
</dbReference>
<gene>
    <name evidence="2" type="ORF">F3N42_04775</name>
</gene>
<dbReference type="AlphaFoldDB" id="A0A5N0TC51"/>
<evidence type="ECO:0000313" key="2">
    <source>
        <dbReference type="EMBL" id="KAA9132540.1"/>
    </source>
</evidence>
<dbReference type="NCBIfam" id="TIGR02532">
    <property type="entry name" value="IV_pilin_GFxxxE"/>
    <property type="match status" value="1"/>
</dbReference>
<evidence type="ECO:0000256" key="1">
    <source>
        <dbReference type="SAM" id="Phobius"/>
    </source>
</evidence>
<feature type="transmembrane region" description="Helical" evidence="1">
    <location>
        <begin position="12"/>
        <end position="31"/>
    </location>
</feature>
<keyword evidence="3" id="KW-1185">Reference proteome</keyword>